<protein>
    <recommendedName>
        <fullName evidence="3">Class I SAM-dependent methyltransferase</fullName>
    </recommendedName>
</protein>
<reference evidence="1 2" key="1">
    <citation type="journal article" date="2016" name="Nat. Commun.">
        <title>Thousands of microbial genomes shed light on interconnected biogeochemical processes in an aquifer system.</title>
        <authorList>
            <person name="Anantharaman K."/>
            <person name="Brown C.T."/>
            <person name="Hug L.A."/>
            <person name="Sharon I."/>
            <person name="Castelle C.J."/>
            <person name="Probst A.J."/>
            <person name="Thomas B.C."/>
            <person name="Singh A."/>
            <person name="Wilkins M.J."/>
            <person name="Karaoz U."/>
            <person name="Brodie E.L."/>
            <person name="Williams K.H."/>
            <person name="Hubbard S.S."/>
            <person name="Banfield J.F."/>
        </authorList>
    </citation>
    <scope>NUCLEOTIDE SEQUENCE [LARGE SCALE GENOMIC DNA]</scope>
</reference>
<dbReference type="Gene3D" id="3.40.50.150">
    <property type="entry name" value="Vaccinia Virus protein VP39"/>
    <property type="match status" value="1"/>
</dbReference>
<organism evidence="1 2">
    <name type="scientific">Candidatus Staskawiczbacteria bacterium RIFOXYB1_FULL_37_44</name>
    <dbReference type="NCBI Taxonomy" id="1802223"/>
    <lineage>
        <taxon>Bacteria</taxon>
        <taxon>Candidatus Staskawicziibacteriota</taxon>
    </lineage>
</organism>
<evidence type="ECO:0000313" key="2">
    <source>
        <dbReference type="Proteomes" id="UP000178650"/>
    </source>
</evidence>
<evidence type="ECO:0000313" key="1">
    <source>
        <dbReference type="EMBL" id="OGZ78306.1"/>
    </source>
</evidence>
<dbReference type="Proteomes" id="UP000178650">
    <property type="component" value="Unassembled WGS sequence"/>
</dbReference>
<accession>A0A1G2ITZ9</accession>
<evidence type="ECO:0008006" key="3">
    <source>
        <dbReference type="Google" id="ProtNLM"/>
    </source>
</evidence>
<dbReference type="STRING" id="1802223.A2358_00885"/>
<proteinExistence type="predicted"/>
<dbReference type="EMBL" id="MHPJ01000024">
    <property type="protein sequence ID" value="OGZ78306.1"/>
    <property type="molecule type" value="Genomic_DNA"/>
</dbReference>
<name>A0A1G2ITZ9_9BACT</name>
<dbReference type="AlphaFoldDB" id="A0A1G2ITZ9"/>
<dbReference type="InterPro" id="IPR029063">
    <property type="entry name" value="SAM-dependent_MTases_sf"/>
</dbReference>
<comment type="caution">
    <text evidence="1">The sequence shown here is derived from an EMBL/GenBank/DDBJ whole genome shotgun (WGS) entry which is preliminary data.</text>
</comment>
<gene>
    <name evidence="1" type="ORF">A2358_00885</name>
</gene>
<dbReference type="SUPFAM" id="SSF53335">
    <property type="entry name" value="S-adenosyl-L-methionine-dependent methyltransferases"/>
    <property type="match status" value="1"/>
</dbReference>
<sequence>MMLIDFKITDSAELPTDIKKEESDFLKSYLNKNSVALEWGSGWSTVEFAKYAKEYHSIEHDFCWYRRVKNKIGKNTRIYYAPPDTEDLKWFPPEKRGDNASFRNYIKFAGVLGSLGKRFDIVFIDGRARLECFLEALDYLNSKAVVFIHDFQRPHYWDAIKHYRIVDIIGNMAALEKNNSLCREKDRYFLIKKYLWMS</sequence>